<name>A0A5C5ZVT0_9BACT</name>
<dbReference type="CDD" id="cd18032">
    <property type="entry name" value="DEXHc_RE_I_III_res"/>
    <property type="match status" value="1"/>
</dbReference>
<organism evidence="4 5">
    <name type="scientific">Neorhodopirellula pilleata</name>
    <dbReference type="NCBI Taxonomy" id="2714738"/>
    <lineage>
        <taxon>Bacteria</taxon>
        <taxon>Pseudomonadati</taxon>
        <taxon>Planctomycetota</taxon>
        <taxon>Planctomycetia</taxon>
        <taxon>Pirellulales</taxon>
        <taxon>Pirellulaceae</taxon>
        <taxon>Neorhodopirellula</taxon>
    </lineage>
</organism>
<dbReference type="InterPro" id="IPR001736">
    <property type="entry name" value="PLipase_D/transphosphatidylase"/>
</dbReference>
<dbReference type="CDD" id="cd18799">
    <property type="entry name" value="SF2_C_EcoAI-like"/>
    <property type="match status" value="1"/>
</dbReference>
<feature type="domain" description="Helicase C-terminal" evidence="3">
    <location>
        <begin position="331"/>
        <end position="484"/>
    </location>
</feature>
<dbReference type="GO" id="GO:0005524">
    <property type="term" value="F:ATP binding"/>
    <property type="evidence" value="ECO:0007669"/>
    <property type="project" value="InterPro"/>
</dbReference>
<dbReference type="Pfam" id="PF04851">
    <property type="entry name" value="ResIII"/>
    <property type="match status" value="1"/>
</dbReference>
<dbReference type="InterPro" id="IPR027417">
    <property type="entry name" value="P-loop_NTPase"/>
</dbReference>
<dbReference type="EMBL" id="SJPM01000014">
    <property type="protein sequence ID" value="TWT91674.1"/>
    <property type="molecule type" value="Genomic_DNA"/>
</dbReference>
<dbReference type="Gene3D" id="3.30.870.10">
    <property type="entry name" value="Endonuclease Chain A"/>
    <property type="match status" value="1"/>
</dbReference>
<dbReference type="InterPro" id="IPR001650">
    <property type="entry name" value="Helicase_C-like"/>
</dbReference>
<accession>A0A5C5ZVT0</accession>
<dbReference type="PROSITE" id="PS50035">
    <property type="entry name" value="PLD"/>
    <property type="match status" value="1"/>
</dbReference>
<proteinExistence type="predicted"/>
<dbReference type="PANTHER" id="PTHR47962">
    <property type="entry name" value="ATP-DEPENDENT HELICASE LHR-RELATED-RELATED"/>
    <property type="match status" value="1"/>
</dbReference>
<gene>
    <name evidence="4" type="ORF">Pla100_50930</name>
</gene>
<dbReference type="Pfam" id="PF00271">
    <property type="entry name" value="Helicase_C"/>
    <property type="match status" value="1"/>
</dbReference>
<dbReference type="PROSITE" id="PS51192">
    <property type="entry name" value="HELICASE_ATP_BIND_1"/>
    <property type="match status" value="1"/>
</dbReference>
<feature type="domain" description="Helicase ATP-binding" evidence="2">
    <location>
        <begin position="117"/>
        <end position="272"/>
    </location>
</feature>
<evidence type="ECO:0000259" key="2">
    <source>
        <dbReference type="PROSITE" id="PS51192"/>
    </source>
</evidence>
<evidence type="ECO:0000259" key="3">
    <source>
        <dbReference type="PROSITE" id="PS51194"/>
    </source>
</evidence>
<dbReference type="GO" id="GO:0003677">
    <property type="term" value="F:DNA binding"/>
    <property type="evidence" value="ECO:0007669"/>
    <property type="project" value="InterPro"/>
</dbReference>
<dbReference type="Proteomes" id="UP000316213">
    <property type="component" value="Unassembled WGS sequence"/>
</dbReference>
<dbReference type="Gene3D" id="3.40.50.300">
    <property type="entry name" value="P-loop containing nucleotide triphosphate hydrolases"/>
    <property type="match status" value="2"/>
</dbReference>
<dbReference type="Pfam" id="PF11907">
    <property type="entry name" value="DUF3427"/>
    <property type="match status" value="1"/>
</dbReference>
<dbReference type="GO" id="GO:0016887">
    <property type="term" value="F:ATP hydrolysis activity"/>
    <property type="evidence" value="ECO:0007669"/>
    <property type="project" value="TreeGrafter"/>
</dbReference>
<dbReference type="PROSITE" id="PS51194">
    <property type="entry name" value="HELICASE_CTER"/>
    <property type="match status" value="1"/>
</dbReference>
<dbReference type="PANTHER" id="PTHR47962:SF7">
    <property type="entry name" value="MITOCHONDRIAL ATP-DEPENDENT HELICASE IRC3-RELATED"/>
    <property type="match status" value="1"/>
</dbReference>
<dbReference type="SMART" id="SM00490">
    <property type="entry name" value="HELICc"/>
    <property type="match status" value="1"/>
</dbReference>
<evidence type="ECO:0000259" key="1">
    <source>
        <dbReference type="PROSITE" id="PS50035"/>
    </source>
</evidence>
<dbReference type="InterPro" id="IPR021835">
    <property type="entry name" value="DUF3427"/>
</dbReference>
<dbReference type="InterPro" id="IPR052511">
    <property type="entry name" value="ATP-dep_Helicase"/>
</dbReference>
<dbReference type="SUPFAM" id="SSF52540">
    <property type="entry name" value="P-loop containing nucleoside triphosphate hydrolases"/>
    <property type="match status" value="1"/>
</dbReference>
<dbReference type="SMART" id="SM00487">
    <property type="entry name" value="DEXDc"/>
    <property type="match status" value="1"/>
</dbReference>
<sequence>MPTRLHAKAYLFHRNTGFGSAYVGSANLSNAALSEGLEWTTKISQYELPYLWEKVTGTFETYWQDDEFQTYDEQAVPRLREAIQRERRVTSDSSTTIHFDLRPFPFQEEILDIIAAEREVHNKHRHLVVAATGTGKTMIAAFDYARVAQQVGRKPRLLFIAHRKEILNQALTSFRCVVRDQNFGDLLVDGKDPGQRDYLFCSIQSYNSRKLIDEAADRFEYIVVDEFHHAAAPSYQALLGHVQPTILLGLTATPERSDELDVLTWFGGRASAEIRLPDAINRRLLCPFQYFGIADSVDLDALDWQRGGYRVDDLDRLYTGNDVRAQLILEKVCDTVLNLADVRGLAFCVSVAHAEFMARFFDDNGVPAIALSAQSTDDERNTAQQRLRDRGVNFIFVVDLYNEGVDIPEVDTVLFLRPTESLTVFLQQLGRGLRLHFDKECLTVLDFIGAQRKEFRFASRFRALSGKPMAKLDDEIEAEFPHLPSGCVIKLERVAQQRVLANVRESIRLVRPRMLASLRDLKRYLGRTPSIEDAIDYFDTTLDELLKRGLWSRLLADAGIGEAVVAPDEKQLAKGLCRLSHINCPQQISALSQHLHSPQQTTSAEMRTLIAMLHTTLWGMQYSEMTLEDAENRLRSNPTAIADLQAVFDYRLQHSPQCPSFASPAYDPLAIHAAYTRDEILVALGHWSYNNRPSQREGVLHMKDRNIDVFFVTLQKSENEYSPTTMYEDYLISHHLFHWQSQSHTSEQSPTGQRYIRHRIMGYTPLLFVRESKNLSSGLSAPYHFLGPCDYVSHSGSRPVSITWRLQHAVPTRLLRTMQQQIAI</sequence>
<reference evidence="4 5" key="1">
    <citation type="submission" date="2019-02" db="EMBL/GenBank/DDBJ databases">
        <title>Deep-cultivation of Planctomycetes and their phenomic and genomic characterization uncovers novel biology.</title>
        <authorList>
            <person name="Wiegand S."/>
            <person name="Jogler M."/>
            <person name="Boedeker C."/>
            <person name="Pinto D."/>
            <person name="Vollmers J."/>
            <person name="Rivas-Marin E."/>
            <person name="Kohn T."/>
            <person name="Peeters S.H."/>
            <person name="Heuer A."/>
            <person name="Rast P."/>
            <person name="Oberbeckmann S."/>
            <person name="Bunk B."/>
            <person name="Jeske O."/>
            <person name="Meyerdierks A."/>
            <person name="Storesund J.E."/>
            <person name="Kallscheuer N."/>
            <person name="Luecker S."/>
            <person name="Lage O.M."/>
            <person name="Pohl T."/>
            <person name="Merkel B.J."/>
            <person name="Hornburger P."/>
            <person name="Mueller R.-W."/>
            <person name="Bruemmer F."/>
            <person name="Labrenz M."/>
            <person name="Spormann A.M."/>
            <person name="Op Den Camp H."/>
            <person name="Overmann J."/>
            <person name="Amann R."/>
            <person name="Jetten M.S.M."/>
            <person name="Mascher T."/>
            <person name="Medema M.H."/>
            <person name="Devos D.P."/>
            <person name="Kaster A.-K."/>
            <person name="Ovreas L."/>
            <person name="Rohde M."/>
            <person name="Galperin M.Y."/>
            <person name="Jogler C."/>
        </authorList>
    </citation>
    <scope>NUCLEOTIDE SEQUENCE [LARGE SCALE GENOMIC DNA]</scope>
    <source>
        <strain evidence="4 5">Pla100</strain>
    </source>
</reference>
<dbReference type="InterPro" id="IPR014001">
    <property type="entry name" value="Helicase_ATP-bd"/>
</dbReference>
<dbReference type="InterPro" id="IPR006935">
    <property type="entry name" value="Helicase/UvrB_N"/>
</dbReference>
<feature type="domain" description="PLD phosphodiesterase" evidence="1">
    <location>
        <begin position="1"/>
        <end position="32"/>
    </location>
</feature>
<comment type="caution">
    <text evidence="4">The sequence shown here is derived from an EMBL/GenBank/DDBJ whole genome shotgun (WGS) entry which is preliminary data.</text>
</comment>
<dbReference type="GO" id="GO:0006793">
    <property type="term" value="P:phosphorus metabolic process"/>
    <property type="evidence" value="ECO:0007669"/>
    <property type="project" value="UniProtKB-ARBA"/>
</dbReference>
<dbReference type="RefSeq" id="WP_146581183.1">
    <property type="nucleotide sequence ID" value="NZ_SJPM01000014.1"/>
</dbReference>
<dbReference type="OrthoDB" id="9784774at2"/>
<protein>
    <submittedName>
        <fullName evidence="4">Type I restriction enzyme EcoKI subunit R</fullName>
    </submittedName>
</protein>
<dbReference type="AlphaFoldDB" id="A0A5C5ZVT0"/>
<keyword evidence="5" id="KW-1185">Reference proteome</keyword>
<evidence type="ECO:0000313" key="4">
    <source>
        <dbReference type="EMBL" id="TWT91674.1"/>
    </source>
</evidence>
<evidence type="ECO:0000313" key="5">
    <source>
        <dbReference type="Proteomes" id="UP000316213"/>
    </source>
</evidence>